<dbReference type="Proteomes" id="UP000004115">
    <property type="component" value="Unassembled WGS sequence"/>
</dbReference>
<name>C8PC16_9LACO</name>
<organism evidence="1 2">
    <name type="scientific">Lactobacillus iners DSM 13335</name>
    <dbReference type="NCBI Taxonomy" id="525328"/>
    <lineage>
        <taxon>Bacteria</taxon>
        <taxon>Bacillati</taxon>
        <taxon>Bacillota</taxon>
        <taxon>Bacilli</taxon>
        <taxon>Lactobacillales</taxon>
        <taxon>Lactobacillaceae</taxon>
        <taxon>Lactobacillus</taxon>
    </lineage>
</organism>
<dbReference type="AlphaFoldDB" id="C8PC16"/>
<proteinExistence type="predicted"/>
<accession>C8PC16</accession>
<sequence length="65" mass="7421">MGSSSSERRVNERSAMQMTAVYSCVRILSEEVASLLLHVYERTEIGTVKTIEHPLYKVLYDESNL</sequence>
<evidence type="ECO:0000313" key="2">
    <source>
        <dbReference type="Proteomes" id="UP000004115"/>
    </source>
</evidence>
<reference evidence="1 2" key="1">
    <citation type="submission" date="2009-09" db="EMBL/GenBank/DDBJ databases">
        <authorList>
            <person name="Qin X."/>
            <person name="Bachman B."/>
            <person name="Battles P."/>
            <person name="Bell A."/>
            <person name="Bess C."/>
            <person name="Bickham C."/>
            <person name="Chaboub L."/>
            <person name="Chen D."/>
            <person name="Coyle M."/>
            <person name="Deiros D.R."/>
            <person name="Dinh H."/>
            <person name="Forbes L."/>
            <person name="Fowler G."/>
            <person name="Francisco L."/>
            <person name="Fu Q."/>
            <person name="Gubbala S."/>
            <person name="Hale W."/>
            <person name="Han Y."/>
            <person name="Hemphill L."/>
            <person name="Highlander S.K."/>
            <person name="Hirani K."/>
            <person name="Hogues M."/>
            <person name="Jackson L."/>
            <person name="Jakkamsetti A."/>
            <person name="Javaid M."/>
            <person name="Jiang H."/>
            <person name="Korchina V."/>
            <person name="Kovar C."/>
            <person name="Lara F."/>
            <person name="Lee S."/>
            <person name="Mata R."/>
            <person name="Mathew T."/>
            <person name="Moen C."/>
            <person name="Morales K."/>
            <person name="Munidasa M."/>
            <person name="Nazareth L."/>
            <person name="Ngo R."/>
            <person name="Nguyen L."/>
            <person name="Okwuonu G."/>
            <person name="Ongeri F."/>
            <person name="Patil S."/>
            <person name="Petrosino J."/>
            <person name="Pham C."/>
            <person name="Pham P."/>
            <person name="Pu L.-L."/>
            <person name="Puazo M."/>
            <person name="Raj R."/>
            <person name="Reid J."/>
            <person name="Rouhana J."/>
            <person name="Saada N."/>
            <person name="Shang Y."/>
            <person name="Simmons D."/>
            <person name="Thornton R."/>
            <person name="Warren J."/>
            <person name="Weissenberger G."/>
            <person name="Zhang J."/>
            <person name="Zhang L."/>
            <person name="Zhou C."/>
            <person name="Zhu D."/>
            <person name="Muzny D."/>
            <person name="Worley K."/>
            <person name="Gibbs R."/>
        </authorList>
    </citation>
    <scope>NUCLEOTIDE SEQUENCE [LARGE SCALE GENOMIC DNA]</scope>
    <source>
        <strain evidence="1 2">DSM 13335</strain>
    </source>
</reference>
<evidence type="ECO:0000313" key="1">
    <source>
        <dbReference type="EMBL" id="EEW52315.1"/>
    </source>
</evidence>
<gene>
    <name evidence="1" type="ORF">HMPREF0520_0636</name>
</gene>
<keyword evidence="2" id="KW-1185">Reference proteome</keyword>
<comment type="caution">
    <text evidence="1">The sequence shown here is derived from an EMBL/GenBank/DDBJ whole genome shotgun (WGS) entry which is preliminary data.</text>
</comment>
<dbReference type="EMBL" id="ACLN01000004">
    <property type="protein sequence ID" value="EEW52315.1"/>
    <property type="molecule type" value="Genomic_DNA"/>
</dbReference>
<dbReference type="HOGENOM" id="CLU_185791_0_0_9"/>
<protein>
    <submittedName>
        <fullName evidence="1">Prophage LambdaSa04, portal protein, HK97 family</fullName>
    </submittedName>
</protein>